<proteinExistence type="predicted"/>
<organism evidence="1">
    <name type="scientific">Siphoviridae sp. ct3q24</name>
    <dbReference type="NCBI Taxonomy" id="2827772"/>
    <lineage>
        <taxon>Viruses</taxon>
        <taxon>Duplodnaviria</taxon>
        <taxon>Heunggongvirae</taxon>
        <taxon>Uroviricota</taxon>
        <taxon>Caudoviricetes</taxon>
    </lineage>
</organism>
<name>A0A8S5SE61_9CAUD</name>
<evidence type="ECO:0000313" key="1">
    <source>
        <dbReference type="EMBL" id="DAF49340.1"/>
    </source>
</evidence>
<dbReference type="EMBL" id="BK032580">
    <property type="protein sequence ID" value="DAF49340.1"/>
    <property type="molecule type" value="Genomic_DNA"/>
</dbReference>
<reference evidence="1" key="1">
    <citation type="journal article" date="2021" name="Proc. Natl. Acad. Sci. U.S.A.">
        <title>A Catalog of Tens of Thousands of Viruses from Human Metagenomes Reveals Hidden Associations with Chronic Diseases.</title>
        <authorList>
            <person name="Tisza M.J."/>
            <person name="Buck C.B."/>
        </authorList>
    </citation>
    <scope>NUCLEOTIDE SEQUENCE</scope>
    <source>
        <strain evidence="1">Ct3q24</strain>
    </source>
</reference>
<protein>
    <submittedName>
        <fullName evidence="1">Uncharacterized protein</fullName>
    </submittedName>
</protein>
<sequence>MNGKCGNWWNPKRDRNQKRNLLEVAMRYIPVPYAVKNS</sequence>
<accession>A0A8S5SE61</accession>